<evidence type="ECO:0000256" key="2">
    <source>
        <dbReference type="SAM" id="MobiDB-lite"/>
    </source>
</evidence>
<feature type="region of interest" description="Disordered" evidence="2">
    <location>
        <begin position="236"/>
        <end position="285"/>
    </location>
</feature>
<evidence type="ECO:0000313" key="6">
    <source>
        <dbReference type="Proteomes" id="UP001432222"/>
    </source>
</evidence>
<dbReference type="SMART" id="SM00331">
    <property type="entry name" value="PP2C_SIG"/>
    <property type="match status" value="1"/>
</dbReference>
<dbReference type="PANTHER" id="PTHR43156">
    <property type="entry name" value="STAGE II SPORULATION PROTEIN E-RELATED"/>
    <property type="match status" value="1"/>
</dbReference>
<feature type="transmembrane region" description="Helical" evidence="3">
    <location>
        <begin position="99"/>
        <end position="116"/>
    </location>
</feature>
<feature type="compositionally biased region" description="Low complexity" evidence="2">
    <location>
        <begin position="254"/>
        <end position="264"/>
    </location>
</feature>
<dbReference type="InterPro" id="IPR001932">
    <property type="entry name" value="PPM-type_phosphatase-like_dom"/>
</dbReference>
<name>A0ABZ1TW61_9ACTN</name>
<feature type="compositionally biased region" description="Pro residues" evidence="2">
    <location>
        <begin position="265"/>
        <end position="276"/>
    </location>
</feature>
<dbReference type="Pfam" id="PF07228">
    <property type="entry name" value="SpoIIE"/>
    <property type="match status" value="1"/>
</dbReference>
<keyword evidence="6" id="KW-1185">Reference proteome</keyword>
<dbReference type="Proteomes" id="UP001432222">
    <property type="component" value="Chromosome"/>
</dbReference>
<dbReference type="RefSeq" id="WP_328954214.1">
    <property type="nucleotide sequence ID" value="NZ_CP108110.1"/>
</dbReference>
<evidence type="ECO:0000313" key="5">
    <source>
        <dbReference type="EMBL" id="WUQ83182.1"/>
    </source>
</evidence>
<accession>A0ABZ1TW61</accession>
<organism evidence="5 6">
    <name type="scientific">Kitasatospora purpeofusca</name>
    <dbReference type="NCBI Taxonomy" id="67352"/>
    <lineage>
        <taxon>Bacteria</taxon>
        <taxon>Bacillati</taxon>
        <taxon>Actinomycetota</taxon>
        <taxon>Actinomycetes</taxon>
        <taxon>Kitasatosporales</taxon>
        <taxon>Streptomycetaceae</taxon>
        <taxon>Kitasatospora</taxon>
    </lineage>
</organism>
<reference evidence="5" key="1">
    <citation type="submission" date="2022-10" db="EMBL/GenBank/DDBJ databases">
        <title>The complete genomes of actinobacterial strains from the NBC collection.</title>
        <authorList>
            <person name="Joergensen T.S."/>
            <person name="Alvarez Arevalo M."/>
            <person name="Sterndorff E.B."/>
            <person name="Faurdal D."/>
            <person name="Vuksanovic O."/>
            <person name="Mourched A.-S."/>
            <person name="Charusanti P."/>
            <person name="Shaw S."/>
            <person name="Blin K."/>
            <person name="Weber T."/>
        </authorList>
    </citation>
    <scope>NUCLEOTIDE SEQUENCE</scope>
    <source>
        <strain evidence="5">NBC_00222</strain>
    </source>
</reference>
<keyword evidence="3" id="KW-0472">Membrane</keyword>
<dbReference type="EMBL" id="CP108110">
    <property type="protein sequence ID" value="WUQ83182.1"/>
    <property type="molecule type" value="Genomic_DNA"/>
</dbReference>
<feature type="transmembrane region" description="Helical" evidence="3">
    <location>
        <begin position="25"/>
        <end position="44"/>
    </location>
</feature>
<evidence type="ECO:0000256" key="3">
    <source>
        <dbReference type="SAM" id="Phobius"/>
    </source>
</evidence>
<dbReference type="InterPro" id="IPR036457">
    <property type="entry name" value="PPM-type-like_dom_sf"/>
</dbReference>
<feature type="compositionally biased region" description="Basic and acidic residues" evidence="2">
    <location>
        <begin position="236"/>
        <end position="245"/>
    </location>
</feature>
<gene>
    <name evidence="5" type="ORF">OHA16_09475</name>
</gene>
<evidence type="ECO:0000256" key="1">
    <source>
        <dbReference type="ARBA" id="ARBA00022801"/>
    </source>
</evidence>
<proteinExistence type="predicted"/>
<feature type="domain" description="PPM-type phosphatase" evidence="4">
    <location>
        <begin position="149"/>
        <end position="424"/>
    </location>
</feature>
<protein>
    <submittedName>
        <fullName evidence="5">Serine/threonine-protein phosphatase</fullName>
    </submittedName>
</protein>
<keyword evidence="1" id="KW-0378">Hydrolase</keyword>
<dbReference type="InterPro" id="IPR052016">
    <property type="entry name" value="Bact_Sigma-Reg"/>
</dbReference>
<keyword evidence="3" id="KW-0812">Transmembrane</keyword>
<evidence type="ECO:0000259" key="4">
    <source>
        <dbReference type="SMART" id="SM00331"/>
    </source>
</evidence>
<dbReference type="Gene3D" id="3.60.40.10">
    <property type="entry name" value="PPM-type phosphatase domain"/>
    <property type="match status" value="2"/>
</dbReference>
<sequence>MPLRQHPDERRSPDRRRSWPPDRRALTAVPLALIVVITVVDVVAPPDIHLGPLLIVAPALTASLAGARATAVVALLSLAALTVIGFLRDGVTTANHETQLGALLAVSALIVALRMLRDRHERELAQVRSVSEAAQRVLLRPLPDRTGPLHLASFYLAAEAEAQVGGDLYAAARTATGTRLLVGDVRGKGLSSLGDAALLLGAFRAAAHLYPDLPGLVGHLDGSIAWDLAQLAEQQRTQREDDLRARPRLRAFRRAGPTDAGAPPGTAPPDGGPPDGGPSDTAADDSGESFITAVVLDVPDDGAVVRLVDCGHPPPLLLHGDRVTALEPRRTAPPLGLGELVAAPYVVEEFPFLPGDRLLIYTDGVIEARDAERRFYPLSERVAERTAAHPAEPPAALLLHLRRDLLAHAGGRLDDDAAMVVVERLGRPAPGPGPGPGPGSGPE</sequence>
<feature type="transmembrane region" description="Helical" evidence="3">
    <location>
        <begin position="64"/>
        <end position="87"/>
    </location>
</feature>
<keyword evidence="3" id="KW-1133">Transmembrane helix</keyword>
<feature type="region of interest" description="Disordered" evidence="2">
    <location>
        <begin position="1"/>
        <end position="21"/>
    </location>
</feature>
<dbReference type="PANTHER" id="PTHR43156:SF2">
    <property type="entry name" value="STAGE II SPORULATION PROTEIN E"/>
    <property type="match status" value="1"/>
</dbReference>